<dbReference type="Proteomes" id="UP000613030">
    <property type="component" value="Unassembled WGS sequence"/>
</dbReference>
<evidence type="ECO:0000313" key="1">
    <source>
        <dbReference type="EMBL" id="MBL0743042.1"/>
    </source>
</evidence>
<dbReference type="InterPro" id="IPR023296">
    <property type="entry name" value="Glyco_hydro_beta-prop_sf"/>
</dbReference>
<protein>
    <recommendedName>
        <fullName evidence="3">Glycosidase</fullName>
    </recommendedName>
</protein>
<keyword evidence="2" id="KW-1185">Reference proteome</keyword>
<gene>
    <name evidence="1" type="ORF">JI741_17565</name>
</gene>
<proteinExistence type="predicted"/>
<dbReference type="PANTHER" id="PTHR35279">
    <property type="match status" value="1"/>
</dbReference>
<dbReference type="Gene3D" id="2.115.10.20">
    <property type="entry name" value="Glycosyl hydrolase domain, family 43"/>
    <property type="match status" value="3"/>
</dbReference>
<name>A0ABS1KUY7_9BACT</name>
<dbReference type="SUPFAM" id="SSF75005">
    <property type="entry name" value="Arabinanase/levansucrase/invertase"/>
    <property type="match status" value="1"/>
</dbReference>
<evidence type="ECO:0000313" key="2">
    <source>
        <dbReference type="Proteomes" id="UP000613030"/>
    </source>
</evidence>
<comment type="caution">
    <text evidence="1">The sequence shown here is derived from an EMBL/GenBank/DDBJ whole genome shotgun (WGS) entry which is preliminary data.</text>
</comment>
<accession>A0ABS1KUY7</accession>
<dbReference type="PANTHER" id="PTHR35279:SF1">
    <property type="entry name" value="ARABINANASE_LEVANSUCRASE_INVERTASE"/>
    <property type="match status" value="1"/>
</dbReference>
<dbReference type="PROSITE" id="PS51257">
    <property type="entry name" value="PROKAR_LIPOPROTEIN"/>
    <property type="match status" value="1"/>
</dbReference>
<dbReference type="EMBL" id="JAERRB010000005">
    <property type="protein sequence ID" value="MBL0743042.1"/>
    <property type="molecule type" value="Genomic_DNA"/>
</dbReference>
<organism evidence="1 2">
    <name type="scientific">Chryseolinea lacunae</name>
    <dbReference type="NCBI Taxonomy" id="2801331"/>
    <lineage>
        <taxon>Bacteria</taxon>
        <taxon>Pseudomonadati</taxon>
        <taxon>Bacteroidota</taxon>
        <taxon>Cytophagia</taxon>
        <taxon>Cytophagales</taxon>
        <taxon>Fulvivirgaceae</taxon>
        <taxon>Chryseolinea</taxon>
    </lineage>
</organism>
<dbReference type="RefSeq" id="WP_202011903.1">
    <property type="nucleotide sequence ID" value="NZ_JAERRB010000005.1"/>
</dbReference>
<evidence type="ECO:0008006" key="3">
    <source>
        <dbReference type="Google" id="ProtNLM"/>
    </source>
</evidence>
<reference evidence="1 2" key="1">
    <citation type="submission" date="2021-01" db="EMBL/GenBank/DDBJ databases">
        <title>Chryseolinea sp. Jin1 Genome sequencing and assembly.</title>
        <authorList>
            <person name="Kim I."/>
        </authorList>
    </citation>
    <scope>NUCLEOTIDE SEQUENCE [LARGE SCALE GENOMIC DNA]</scope>
    <source>
        <strain evidence="1 2">Jin1</strain>
    </source>
</reference>
<sequence>MRATFIATLVLAFLALSCKEDNEKSGLSFKKVSNPVWEGTLTAADPDVVRDGDTLRMYYSSLVIDGHEKLVIAGAKSIDGKQWIPSDNNKAGDESISLDANPGKWDNHLEANAVMREGDKVMMFYCGYEKEADAAGTIVAKGQIGLATSADKINFTRISSDPILAIGANNAKDANALFSPTLLKEGDTYYMLYVGYCIENCSPAFIGILGATSPDGINWTKLPNPVLTGADKNLPWAEVIKEPDLVKGPDGLFYLFISGDHSIGVARSENILGPYEVYPDPIIQPTLDWEGSDVIAPSVIIENNKVRIWYMGVTVKGSGADFSIGYAESDFPLDW</sequence>